<dbReference type="InterPro" id="IPR013538">
    <property type="entry name" value="ASHA1/2-like_C"/>
</dbReference>
<dbReference type="SUPFAM" id="SSF55961">
    <property type="entry name" value="Bet v1-like"/>
    <property type="match status" value="1"/>
</dbReference>
<organism evidence="3 4">
    <name type="scientific">Streptomyces yanii</name>
    <dbReference type="NCBI Taxonomy" id="78510"/>
    <lineage>
        <taxon>Bacteria</taxon>
        <taxon>Bacillati</taxon>
        <taxon>Actinomycetota</taxon>
        <taxon>Actinomycetes</taxon>
        <taxon>Kitasatosporales</taxon>
        <taxon>Streptomycetaceae</taxon>
        <taxon>Streptomyces</taxon>
    </lineage>
</organism>
<evidence type="ECO:0000313" key="4">
    <source>
        <dbReference type="Proteomes" id="UP001589710"/>
    </source>
</evidence>
<dbReference type="Proteomes" id="UP001589710">
    <property type="component" value="Unassembled WGS sequence"/>
</dbReference>
<sequence length="179" mass="20177">MTDALPVIERGTAETHGDRHLLRFTLRLPHPVPRVWAAVASSEGLRGWLAAADPFEPRIGGAITLRWLNTDADGNATVASGTVTAWDVERVAEYTLEGVHGRIRFHLEPPRGEHVLLRFSNELHGDDALRLDCLAGWHNHFEYLVDALDGHRADWSRWTPARWRELRESYGAEDGGKQF</sequence>
<dbReference type="InterPro" id="IPR023393">
    <property type="entry name" value="START-like_dom_sf"/>
</dbReference>
<dbReference type="Gene3D" id="3.30.530.20">
    <property type="match status" value="1"/>
</dbReference>
<dbReference type="EMBL" id="JBHMCG010000098">
    <property type="protein sequence ID" value="MFB9575393.1"/>
    <property type="molecule type" value="Genomic_DNA"/>
</dbReference>
<evidence type="ECO:0000313" key="3">
    <source>
        <dbReference type="EMBL" id="MFB9575393.1"/>
    </source>
</evidence>
<dbReference type="RefSeq" id="WP_345517580.1">
    <property type="nucleotide sequence ID" value="NZ_BAAAXD010000045.1"/>
</dbReference>
<reference evidence="3 4" key="1">
    <citation type="submission" date="2024-09" db="EMBL/GenBank/DDBJ databases">
        <authorList>
            <person name="Sun Q."/>
            <person name="Mori K."/>
        </authorList>
    </citation>
    <scope>NUCLEOTIDE SEQUENCE [LARGE SCALE GENOMIC DNA]</scope>
    <source>
        <strain evidence="3 4">JCM 3331</strain>
    </source>
</reference>
<feature type="domain" description="Activator of Hsp90 ATPase homologue 1/2-like C-terminal" evidence="2">
    <location>
        <begin position="30"/>
        <end position="148"/>
    </location>
</feature>
<keyword evidence="4" id="KW-1185">Reference proteome</keyword>
<dbReference type="Pfam" id="PF08327">
    <property type="entry name" value="AHSA1"/>
    <property type="match status" value="1"/>
</dbReference>
<gene>
    <name evidence="3" type="ORF">ACFFTL_24645</name>
</gene>
<comment type="similarity">
    <text evidence="1">Belongs to the AHA1 family.</text>
</comment>
<proteinExistence type="inferred from homology"/>
<protein>
    <submittedName>
        <fullName evidence="3">SRPBCC domain-containing protein</fullName>
    </submittedName>
</protein>
<name>A0ABV5RC14_9ACTN</name>
<evidence type="ECO:0000259" key="2">
    <source>
        <dbReference type="Pfam" id="PF08327"/>
    </source>
</evidence>
<evidence type="ECO:0000256" key="1">
    <source>
        <dbReference type="ARBA" id="ARBA00006817"/>
    </source>
</evidence>
<comment type="caution">
    <text evidence="3">The sequence shown here is derived from an EMBL/GenBank/DDBJ whole genome shotgun (WGS) entry which is preliminary data.</text>
</comment>
<accession>A0ABV5RC14</accession>